<dbReference type="PATRIC" id="fig|1434104.5.peg.2282"/>
<keyword evidence="7" id="KW-1185">Reference proteome</keyword>
<evidence type="ECO:0000259" key="5">
    <source>
        <dbReference type="Pfam" id="PF00535"/>
    </source>
</evidence>
<accession>A0A0E3STK2</accession>
<name>A0A0E3STK2_METMT</name>
<sequence length="299" mass="34369">MMHPKVSIIILNWNGKEDTVECLESLNHITYPSYEILLADNGSTDGSVEYFKGTYPEVEIIENGENLGFAEGNNVAIRYALEKGTDYILLLNNDTVVDPGFLEELVKVSESDSKIAIVGPKVYMYDEPNKVTYIGGLINLYSGNMRYPYLNQLDVGQFNKEIELDYISGCSLLIKKTAIDNVGILDPKFFLYQEDVDLCLRAKKKGYKVICVPNSKIWHKVSASVKTSCISYYYGMRNLFLLIKKNSTFKKKIFFYPYFFFKMLGSIFKSILKRKRSSKTLFYIIYDIIKGNYGYQKRC</sequence>
<keyword evidence="4" id="KW-1133">Transmembrane helix</keyword>
<reference evidence="6 7" key="1">
    <citation type="submission" date="2014-07" db="EMBL/GenBank/DDBJ databases">
        <title>Methanogenic archaea and the global carbon cycle.</title>
        <authorList>
            <person name="Henriksen J.R."/>
            <person name="Luke J."/>
            <person name="Reinhart S."/>
            <person name="Benedict M.N."/>
            <person name="Youngblut N.D."/>
            <person name="Metcalf M.E."/>
            <person name="Whitaker R.J."/>
            <person name="Metcalf W.W."/>
        </authorList>
    </citation>
    <scope>NUCLEOTIDE SEQUENCE [LARGE SCALE GENOMIC DNA]</scope>
    <source>
        <strain evidence="6 7">MM1</strain>
    </source>
</reference>
<protein>
    <submittedName>
        <fullName evidence="6">Glycosyltransferase</fullName>
        <ecNumber evidence="6">2.4.1.-</ecNumber>
    </submittedName>
</protein>
<dbReference type="Gene3D" id="3.90.550.10">
    <property type="entry name" value="Spore Coat Polysaccharide Biosynthesis Protein SpsA, Chain A"/>
    <property type="match status" value="1"/>
</dbReference>
<dbReference type="HOGENOM" id="CLU_023845_4_1_2"/>
<dbReference type="Pfam" id="PF00535">
    <property type="entry name" value="Glycos_transf_2"/>
    <property type="match status" value="1"/>
</dbReference>
<dbReference type="AlphaFoldDB" id="A0A0E3STK2"/>
<evidence type="ECO:0000256" key="2">
    <source>
        <dbReference type="ARBA" id="ARBA00022676"/>
    </source>
</evidence>
<dbReference type="EC" id="2.4.1.-" evidence="6"/>
<proteinExistence type="inferred from homology"/>
<dbReference type="GeneID" id="24894685"/>
<dbReference type="PANTHER" id="PTHR43179:SF12">
    <property type="entry name" value="GALACTOFURANOSYLTRANSFERASE GLFT2"/>
    <property type="match status" value="1"/>
</dbReference>
<evidence type="ECO:0000256" key="1">
    <source>
        <dbReference type="ARBA" id="ARBA00006739"/>
    </source>
</evidence>
<dbReference type="GO" id="GO:0016757">
    <property type="term" value="F:glycosyltransferase activity"/>
    <property type="evidence" value="ECO:0007669"/>
    <property type="project" value="UniProtKB-KW"/>
</dbReference>
<keyword evidence="2 6" id="KW-0328">Glycosyltransferase</keyword>
<dbReference type="STRING" id="1434104.MCMEM_2095"/>
<keyword evidence="4" id="KW-0472">Membrane</keyword>
<evidence type="ECO:0000256" key="4">
    <source>
        <dbReference type="SAM" id="Phobius"/>
    </source>
</evidence>
<dbReference type="SUPFAM" id="SSF53448">
    <property type="entry name" value="Nucleotide-diphospho-sugar transferases"/>
    <property type="match status" value="1"/>
</dbReference>
<dbReference type="RefSeq" id="WP_048206151.1">
    <property type="nucleotide sequence ID" value="NZ_CP009518.1"/>
</dbReference>
<feature type="domain" description="Glycosyltransferase 2-like" evidence="5">
    <location>
        <begin position="7"/>
        <end position="160"/>
    </location>
</feature>
<dbReference type="OrthoDB" id="46222at2157"/>
<evidence type="ECO:0000256" key="3">
    <source>
        <dbReference type="ARBA" id="ARBA00022679"/>
    </source>
</evidence>
<gene>
    <name evidence="6" type="ORF">MCMEM_2095</name>
</gene>
<dbReference type="Proteomes" id="UP000033048">
    <property type="component" value="Chromosome"/>
</dbReference>
<organism evidence="6 7">
    <name type="scientific">Methanococcoides methylutens MM1</name>
    <dbReference type="NCBI Taxonomy" id="1434104"/>
    <lineage>
        <taxon>Archaea</taxon>
        <taxon>Methanobacteriati</taxon>
        <taxon>Methanobacteriota</taxon>
        <taxon>Stenosarchaea group</taxon>
        <taxon>Methanomicrobia</taxon>
        <taxon>Methanosarcinales</taxon>
        <taxon>Methanosarcinaceae</taxon>
        <taxon>Methanococcoides</taxon>
    </lineage>
</organism>
<dbReference type="PANTHER" id="PTHR43179">
    <property type="entry name" value="RHAMNOSYLTRANSFERASE WBBL"/>
    <property type="match status" value="1"/>
</dbReference>
<dbReference type="EMBL" id="CP009518">
    <property type="protein sequence ID" value="AKB86148.1"/>
    <property type="molecule type" value="Genomic_DNA"/>
</dbReference>
<dbReference type="InterPro" id="IPR029044">
    <property type="entry name" value="Nucleotide-diphossugar_trans"/>
</dbReference>
<dbReference type="CDD" id="cd04186">
    <property type="entry name" value="GT_2_like_c"/>
    <property type="match status" value="1"/>
</dbReference>
<comment type="similarity">
    <text evidence="1">Belongs to the glycosyltransferase 2 family.</text>
</comment>
<keyword evidence="4" id="KW-0812">Transmembrane</keyword>
<feature type="transmembrane region" description="Helical" evidence="4">
    <location>
        <begin position="253"/>
        <end position="272"/>
    </location>
</feature>
<evidence type="ECO:0000313" key="6">
    <source>
        <dbReference type="EMBL" id="AKB86148.1"/>
    </source>
</evidence>
<evidence type="ECO:0000313" key="7">
    <source>
        <dbReference type="Proteomes" id="UP000033048"/>
    </source>
</evidence>
<keyword evidence="3 6" id="KW-0808">Transferase</keyword>
<dbReference type="InterPro" id="IPR001173">
    <property type="entry name" value="Glyco_trans_2-like"/>
</dbReference>
<dbReference type="KEGG" id="mmet:MCMEM_2095"/>